<gene>
    <name evidence="2" type="ORF">KTT_35470</name>
</gene>
<comment type="caution">
    <text evidence="2">The sequence shown here is derived from an EMBL/GenBank/DDBJ whole genome shotgun (WGS) entry which is preliminary data.</text>
</comment>
<protein>
    <recommendedName>
        <fullName evidence="1">Terminase ATPase subunit N-terminal domain-containing protein</fullName>
    </recommendedName>
</protein>
<dbReference type="Pfam" id="PF06056">
    <property type="entry name" value="Terminase_5"/>
    <property type="match status" value="1"/>
</dbReference>
<keyword evidence="3" id="KW-1185">Reference proteome</keyword>
<dbReference type="InterPro" id="IPR010332">
    <property type="entry name" value="ATPase_terminase-su_N"/>
</dbReference>
<dbReference type="RefSeq" id="WP_126581191.1">
    <property type="nucleotide sequence ID" value="NZ_BIFR01000001.1"/>
</dbReference>
<evidence type="ECO:0000313" key="3">
    <source>
        <dbReference type="Proteomes" id="UP000287352"/>
    </source>
</evidence>
<proteinExistence type="predicted"/>
<dbReference type="Proteomes" id="UP000287352">
    <property type="component" value="Unassembled WGS sequence"/>
</dbReference>
<evidence type="ECO:0000313" key="2">
    <source>
        <dbReference type="EMBL" id="GCE13688.1"/>
    </source>
</evidence>
<organism evidence="2 3">
    <name type="scientific">Tengunoibacter tsumagoiensis</name>
    <dbReference type="NCBI Taxonomy" id="2014871"/>
    <lineage>
        <taxon>Bacteria</taxon>
        <taxon>Bacillati</taxon>
        <taxon>Chloroflexota</taxon>
        <taxon>Ktedonobacteria</taxon>
        <taxon>Ktedonobacterales</taxon>
        <taxon>Dictyobacteraceae</taxon>
        <taxon>Tengunoibacter</taxon>
    </lineage>
</organism>
<dbReference type="AlphaFoldDB" id="A0A402A3F0"/>
<accession>A0A402A3F0</accession>
<feature type="domain" description="Terminase ATPase subunit N-terminal" evidence="1">
    <location>
        <begin position="43"/>
        <end position="65"/>
    </location>
</feature>
<evidence type="ECO:0000259" key="1">
    <source>
        <dbReference type="Pfam" id="PF06056"/>
    </source>
</evidence>
<dbReference type="EMBL" id="BIFR01000001">
    <property type="protein sequence ID" value="GCE13688.1"/>
    <property type="molecule type" value="Genomic_DNA"/>
</dbReference>
<reference evidence="3" key="1">
    <citation type="submission" date="2018-12" db="EMBL/GenBank/DDBJ databases">
        <title>Tengunoibacter tsumagoiensis gen. nov., sp. nov., Dictyobacter kobayashii sp. nov., D. alpinus sp. nov., and D. joshuensis sp. nov. and description of Dictyobacteraceae fam. nov. within the order Ktedonobacterales isolated from Tengu-no-mugimeshi.</title>
        <authorList>
            <person name="Wang C.M."/>
            <person name="Zheng Y."/>
            <person name="Sakai Y."/>
            <person name="Toyoda A."/>
            <person name="Minakuchi Y."/>
            <person name="Abe K."/>
            <person name="Yokota A."/>
            <person name="Yabe S."/>
        </authorList>
    </citation>
    <scope>NUCLEOTIDE SEQUENCE [LARGE SCALE GENOMIC DNA]</scope>
    <source>
        <strain evidence="3">Uno3</strain>
    </source>
</reference>
<name>A0A402A3F0_9CHLR</name>
<sequence length="136" mass="15828">MTVALYQQALTSLKALPQAEQLRQARREQCKAIFMRVQELSEQGWRGASIARMLGIHKKTVVKYAVAKHFLERRDLGHKLALYLPFLQTQWAAREHNTTSLYQTIRDQGYSGLETCVCQYITLLRKQVEPARRPRQ</sequence>